<evidence type="ECO:0000313" key="3">
    <source>
        <dbReference type="Proteomes" id="UP000660675"/>
    </source>
</evidence>
<comment type="caution">
    <text evidence="2">The sequence shown here is derived from an EMBL/GenBank/DDBJ whole genome shotgun (WGS) entry which is preliminary data.</text>
</comment>
<accession>A0ABQ2W4E4</accession>
<feature type="region of interest" description="Disordered" evidence="1">
    <location>
        <begin position="18"/>
        <end position="55"/>
    </location>
</feature>
<evidence type="ECO:0000256" key="1">
    <source>
        <dbReference type="SAM" id="MobiDB-lite"/>
    </source>
</evidence>
<organism evidence="2 3">
    <name type="scientific">Streptomyces gelaticus</name>
    <dbReference type="NCBI Taxonomy" id="285446"/>
    <lineage>
        <taxon>Bacteria</taxon>
        <taxon>Bacillati</taxon>
        <taxon>Actinomycetota</taxon>
        <taxon>Actinomycetes</taxon>
        <taxon>Kitasatosporales</taxon>
        <taxon>Streptomycetaceae</taxon>
        <taxon>Streptomyces</taxon>
    </lineage>
</organism>
<proteinExistence type="predicted"/>
<protein>
    <submittedName>
        <fullName evidence="2">Uncharacterized protein</fullName>
    </submittedName>
</protein>
<reference evidence="3" key="1">
    <citation type="journal article" date="2019" name="Int. J. Syst. Evol. Microbiol.">
        <title>The Global Catalogue of Microorganisms (GCM) 10K type strain sequencing project: providing services to taxonomists for standard genome sequencing and annotation.</title>
        <authorList>
            <consortium name="The Broad Institute Genomics Platform"/>
            <consortium name="The Broad Institute Genome Sequencing Center for Infectious Disease"/>
            <person name="Wu L."/>
            <person name="Ma J."/>
        </authorList>
    </citation>
    <scope>NUCLEOTIDE SEQUENCE [LARGE SCALE GENOMIC DNA]</scope>
    <source>
        <strain evidence="3">JCM 4376</strain>
    </source>
</reference>
<dbReference type="EMBL" id="BMTF01000012">
    <property type="protein sequence ID" value="GGV88217.1"/>
    <property type="molecule type" value="Genomic_DNA"/>
</dbReference>
<sequence length="55" mass="5878">MTVTGERMPEALLGSQLAALEPLEPDERGAAPDARPPPELTAESAMEPLPRLEKP</sequence>
<dbReference type="InterPro" id="IPR027417">
    <property type="entry name" value="P-loop_NTPase"/>
</dbReference>
<keyword evidence="3" id="KW-1185">Reference proteome</keyword>
<dbReference type="Proteomes" id="UP000660675">
    <property type="component" value="Unassembled WGS sequence"/>
</dbReference>
<gene>
    <name evidence="2" type="ORF">GCM10015535_39040</name>
</gene>
<name>A0ABQ2W4E4_9ACTN</name>
<dbReference type="Gene3D" id="3.40.50.300">
    <property type="entry name" value="P-loop containing nucleotide triphosphate hydrolases"/>
    <property type="match status" value="1"/>
</dbReference>
<evidence type="ECO:0000313" key="2">
    <source>
        <dbReference type="EMBL" id="GGV88217.1"/>
    </source>
</evidence>